<name>A0ABU3FA77_9ENTE</name>
<dbReference type="PANTHER" id="PTHR12526">
    <property type="entry name" value="GLYCOSYLTRANSFERASE"/>
    <property type="match status" value="1"/>
</dbReference>
<protein>
    <submittedName>
        <fullName evidence="2">Glycosyltransferase family 4 protein</fullName>
    </submittedName>
</protein>
<evidence type="ECO:0000313" key="2">
    <source>
        <dbReference type="EMBL" id="MDT2759583.1"/>
    </source>
</evidence>
<dbReference type="CDD" id="cd03801">
    <property type="entry name" value="GT4_PimA-like"/>
    <property type="match status" value="1"/>
</dbReference>
<evidence type="ECO:0000313" key="3">
    <source>
        <dbReference type="Proteomes" id="UP001181046"/>
    </source>
</evidence>
<sequence length="366" mass="41750">MKKITIFFPAYRKVPSGGYKILYQYANLLARDGYEVSLVHALGMPNDPKQNTSVNRIKLMIKKSLNWLRVYAPNTVSWFPLDDRIKVINLREVIEKNFPEGDILIATAWQTAELIKDFSVNKGEKIYFVQGMENWEIDDARLIDTWKSNMEKIVVSKWLQKQLLDQNVASQVVPNFINSNEFYVSNPIKERKLVISMLYHKVPWKGSDIGLQVINKLMDDYPEIEILVFGVAARPNELREEITYFENPSVDDLREKIYNKSMIYLMTSRSEGWGLTATEAMACGAALVTTDSGGVSDFAINNETALVAAIDDVTDLVNKAEALIDDPALRYKLIDNGLAVVKKFNIEYSYKKFEHVIAGLNRNELS</sequence>
<accession>A0ABU3FA77</accession>
<organism evidence="2 3">
    <name type="scientific">Enterococcus xiangfangensis</name>
    <dbReference type="NCBI Taxonomy" id="1296537"/>
    <lineage>
        <taxon>Bacteria</taxon>
        <taxon>Bacillati</taxon>
        <taxon>Bacillota</taxon>
        <taxon>Bacilli</taxon>
        <taxon>Lactobacillales</taxon>
        <taxon>Enterococcaceae</taxon>
        <taxon>Enterococcus</taxon>
    </lineage>
</organism>
<dbReference type="Proteomes" id="UP001181046">
    <property type="component" value="Unassembled WGS sequence"/>
</dbReference>
<dbReference type="SUPFAM" id="SSF53756">
    <property type="entry name" value="UDP-Glycosyltransferase/glycogen phosphorylase"/>
    <property type="match status" value="1"/>
</dbReference>
<dbReference type="Pfam" id="PF00534">
    <property type="entry name" value="Glycos_transf_1"/>
    <property type="match status" value="1"/>
</dbReference>
<dbReference type="EMBL" id="JARQAJ010000004">
    <property type="protein sequence ID" value="MDT2759583.1"/>
    <property type="molecule type" value="Genomic_DNA"/>
</dbReference>
<gene>
    <name evidence="2" type="ORF">P7H27_07375</name>
</gene>
<dbReference type="Gene3D" id="3.40.50.2000">
    <property type="entry name" value="Glycogen Phosphorylase B"/>
    <property type="match status" value="1"/>
</dbReference>
<keyword evidence="3" id="KW-1185">Reference proteome</keyword>
<dbReference type="InterPro" id="IPR001296">
    <property type="entry name" value="Glyco_trans_1"/>
</dbReference>
<feature type="domain" description="Glycosyl transferase family 1" evidence="1">
    <location>
        <begin position="185"/>
        <end position="337"/>
    </location>
</feature>
<dbReference type="RefSeq" id="WP_311829955.1">
    <property type="nucleotide sequence ID" value="NZ_JARQAJ010000004.1"/>
</dbReference>
<dbReference type="Gene3D" id="3.40.50.11090">
    <property type="match status" value="1"/>
</dbReference>
<evidence type="ECO:0000259" key="1">
    <source>
        <dbReference type="Pfam" id="PF00534"/>
    </source>
</evidence>
<reference evidence="2" key="1">
    <citation type="submission" date="2023-03" db="EMBL/GenBank/DDBJ databases">
        <authorList>
            <person name="Shen W."/>
            <person name="Cai J."/>
        </authorList>
    </citation>
    <scope>NUCLEOTIDE SEQUENCE</scope>
    <source>
        <strain evidence="2">P66-3</strain>
    </source>
</reference>
<comment type="caution">
    <text evidence="2">The sequence shown here is derived from an EMBL/GenBank/DDBJ whole genome shotgun (WGS) entry which is preliminary data.</text>
</comment>
<proteinExistence type="predicted"/>